<protein>
    <submittedName>
        <fullName evidence="2">Uncharacterized protein</fullName>
    </submittedName>
</protein>
<dbReference type="Proteomes" id="UP001501455">
    <property type="component" value="Unassembled WGS sequence"/>
</dbReference>
<evidence type="ECO:0000313" key="3">
    <source>
        <dbReference type="Proteomes" id="UP001501455"/>
    </source>
</evidence>
<organism evidence="2 3">
    <name type="scientific">Streptomyces prasinosporus</name>
    <dbReference type="NCBI Taxonomy" id="68256"/>
    <lineage>
        <taxon>Bacteria</taxon>
        <taxon>Bacillati</taxon>
        <taxon>Actinomycetota</taxon>
        <taxon>Actinomycetes</taxon>
        <taxon>Kitasatosporales</taxon>
        <taxon>Streptomycetaceae</taxon>
        <taxon>Streptomyces</taxon>
        <taxon>Streptomyces albogriseolus group</taxon>
    </lineage>
</organism>
<evidence type="ECO:0000256" key="1">
    <source>
        <dbReference type="SAM" id="MobiDB-lite"/>
    </source>
</evidence>
<gene>
    <name evidence="2" type="ORF">GCM10019016_134290</name>
</gene>
<feature type="region of interest" description="Disordered" evidence="1">
    <location>
        <begin position="66"/>
        <end position="129"/>
    </location>
</feature>
<sequence>MSRAGAAWTDMDRPVAAADPVIWRTSRFWTVSCIHVPALDTKFARDHQRMLRCLRDRQGERDAASAAAAVGAGAGVDRAGVGEEDTVRYSETSRRTLRRGAGSGTPAALRGGSRHRDRARPIVAEGTAESSPDVRASLWRVRQMRCHVGNLGLEWG</sequence>
<reference evidence="3" key="1">
    <citation type="journal article" date="2019" name="Int. J. Syst. Evol. Microbiol.">
        <title>The Global Catalogue of Microorganisms (GCM) 10K type strain sequencing project: providing services to taxonomists for standard genome sequencing and annotation.</title>
        <authorList>
            <consortium name="The Broad Institute Genomics Platform"/>
            <consortium name="The Broad Institute Genome Sequencing Center for Infectious Disease"/>
            <person name="Wu L."/>
            <person name="Ma J."/>
        </authorList>
    </citation>
    <scope>NUCLEOTIDE SEQUENCE [LARGE SCALE GENOMIC DNA]</scope>
    <source>
        <strain evidence="3">JCM 4816</strain>
    </source>
</reference>
<proteinExistence type="predicted"/>
<feature type="compositionally biased region" description="Low complexity" evidence="1">
    <location>
        <begin position="66"/>
        <end position="79"/>
    </location>
</feature>
<comment type="caution">
    <text evidence="2">The sequence shown here is derived from an EMBL/GenBank/DDBJ whole genome shotgun (WGS) entry which is preliminary data.</text>
</comment>
<dbReference type="EMBL" id="BAAAXF010000090">
    <property type="protein sequence ID" value="GAA3506314.1"/>
    <property type="molecule type" value="Genomic_DNA"/>
</dbReference>
<accession>A0ABP6UIK8</accession>
<evidence type="ECO:0000313" key="2">
    <source>
        <dbReference type="EMBL" id="GAA3506314.1"/>
    </source>
</evidence>
<keyword evidence="3" id="KW-1185">Reference proteome</keyword>
<feature type="compositionally biased region" description="Basic and acidic residues" evidence="1">
    <location>
        <begin position="85"/>
        <end position="94"/>
    </location>
</feature>
<name>A0ABP6UIK8_9ACTN</name>